<dbReference type="PROSITE" id="PS50110">
    <property type="entry name" value="RESPONSE_REGULATORY"/>
    <property type="match status" value="1"/>
</dbReference>
<evidence type="ECO:0000259" key="6">
    <source>
        <dbReference type="PROSITE" id="PS50043"/>
    </source>
</evidence>
<dbReference type="InterPro" id="IPR016032">
    <property type="entry name" value="Sig_transdc_resp-reg_C-effctor"/>
</dbReference>
<keyword evidence="3" id="KW-0238">DNA-binding</keyword>
<dbReference type="InterPro" id="IPR058245">
    <property type="entry name" value="NreC/VraR/RcsB-like_REC"/>
</dbReference>
<dbReference type="PRINTS" id="PR00038">
    <property type="entry name" value="HTHLUXR"/>
</dbReference>
<proteinExistence type="predicted"/>
<dbReference type="CDD" id="cd06170">
    <property type="entry name" value="LuxR_C_like"/>
    <property type="match status" value="1"/>
</dbReference>
<dbReference type="PANTHER" id="PTHR43214:SF24">
    <property type="entry name" value="TRANSCRIPTIONAL REGULATORY PROTEIN NARL-RELATED"/>
    <property type="match status" value="1"/>
</dbReference>
<dbReference type="Gene3D" id="3.40.50.2300">
    <property type="match status" value="1"/>
</dbReference>
<dbReference type="SUPFAM" id="SSF52172">
    <property type="entry name" value="CheY-like"/>
    <property type="match status" value="1"/>
</dbReference>
<accession>A0ABY5K5C0</accession>
<feature type="domain" description="HTH luxR-type" evidence="6">
    <location>
        <begin position="151"/>
        <end position="216"/>
    </location>
</feature>
<organism evidence="8 9">
    <name type="scientific">Cellulomonas wangsupingiae</name>
    <dbReference type="NCBI Taxonomy" id="2968085"/>
    <lineage>
        <taxon>Bacteria</taxon>
        <taxon>Bacillati</taxon>
        <taxon>Actinomycetota</taxon>
        <taxon>Actinomycetes</taxon>
        <taxon>Micrococcales</taxon>
        <taxon>Cellulomonadaceae</taxon>
        <taxon>Cellulomonas</taxon>
    </lineage>
</organism>
<evidence type="ECO:0000256" key="3">
    <source>
        <dbReference type="ARBA" id="ARBA00023125"/>
    </source>
</evidence>
<dbReference type="InterPro" id="IPR001789">
    <property type="entry name" value="Sig_transdc_resp-reg_receiver"/>
</dbReference>
<dbReference type="SUPFAM" id="SSF46894">
    <property type="entry name" value="C-terminal effector domain of the bipartite response regulators"/>
    <property type="match status" value="1"/>
</dbReference>
<evidence type="ECO:0000256" key="5">
    <source>
        <dbReference type="PROSITE-ProRule" id="PRU00169"/>
    </source>
</evidence>
<keyword evidence="1 5" id="KW-0597">Phosphoprotein</keyword>
<dbReference type="InterPro" id="IPR000792">
    <property type="entry name" value="Tscrpt_reg_LuxR_C"/>
</dbReference>
<keyword evidence="4" id="KW-0804">Transcription</keyword>
<dbReference type="InterPro" id="IPR039420">
    <property type="entry name" value="WalR-like"/>
</dbReference>
<dbReference type="CDD" id="cd17535">
    <property type="entry name" value="REC_NarL-like"/>
    <property type="match status" value="1"/>
</dbReference>
<evidence type="ECO:0000256" key="4">
    <source>
        <dbReference type="ARBA" id="ARBA00023163"/>
    </source>
</evidence>
<feature type="domain" description="Response regulatory" evidence="7">
    <location>
        <begin position="5"/>
        <end position="124"/>
    </location>
</feature>
<dbReference type="SMART" id="SM00448">
    <property type="entry name" value="REC"/>
    <property type="match status" value="1"/>
</dbReference>
<feature type="modified residue" description="4-aspartylphosphate" evidence="5">
    <location>
        <position position="56"/>
    </location>
</feature>
<name>A0ABY5K5C0_9CELL</name>
<dbReference type="Proteomes" id="UP001317322">
    <property type="component" value="Chromosome"/>
</dbReference>
<dbReference type="RefSeq" id="WP_227563759.1">
    <property type="nucleotide sequence ID" value="NZ_CP101989.1"/>
</dbReference>
<dbReference type="PANTHER" id="PTHR43214">
    <property type="entry name" value="TWO-COMPONENT RESPONSE REGULATOR"/>
    <property type="match status" value="1"/>
</dbReference>
<sequence>MSRIRSVVIDDEALVREALALLLGAEPDIEVVGTTGDGAAAVGLARETEADVVVMDVRMPGVDGVEATRLLAADELDGRTVRVLVLTSFHDDEVVRAALHAGASGFLLKRAAPRHLPDAVRAVAAGNAWLDPVVARKLLDDFAAPLRDVPSPGALARLTPREREVLVLLAHGMRTDDVVTHLVVAEATVKTHVSRVLLKLGLHDRAQAVAFAYRCGLVGPDDPLPRPSHVSGPP</sequence>
<reference evidence="8 9" key="1">
    <citation type="submission" date="2022-07" db="EMBL/GenBank/DDBJ databases">
        <title>Novel species in genus cellulomonas.</title>
        <authorList>
            <person name="Ye L."/>
        </authorList>
    </citation>
    <scope>NUCLEOTIDE SEQUENCE [LARGE SCALE GENOMIC DNA]</scope>
    <source>
        <strain evidence="9">zg-Y908</strain>
    </source>
</reference>
<keyword evidence="2" id="KW-0805">Transcription regulation</keyword>
<evidence type="ECO:0000313" key="8">
    <source>
        <dbReference type="EMBL" id="UUI65263.1"/>
    </source>
</evidence>
<evidence type="ECO:0000313" key="9">
    <source>
        <dbReference type="Proteomes" id="UP001317322"/>
    </source>
</evidence>
<gene>
    <name evidence="8" type="ORF">NP075_00520</name>
</gene>
<keyword evidence="9" id="KW-1185">Reference proteome</keyword>
<evidence type="ECO:0000256" key="2">
    <source>
        <dbReference type="ARBA" id="ARBA00023015"/>
    </source>
</evidence>
<dbReference type="PROSITE" id="PS50043">
    <property type="entry name" value="HTH_LUXR_2"/>
    <property type="match status" value="1"/>
</dbReference>
<dbReference type="InterPro" id="IPR011006">
    <property type="entry name" value="CheY-like_superfamily"/>
</dbReference>
<evidence type="ECO:0000256" key="1">
    <source>
        <dbReference type="ARBA" id="ARBA00022553"/>
    </source>
</evidence>
<dbReference type="Pfam" id="PF00072">
    <property type="entry name" value="Response_reg"/>
    <property type="match status" value="1"/>
</dbReference>
<evidence type="ECO:0000259" key="7">
    <source>
        <dbReference type="PROSITE" id="PS50110"/>
    </source>
</evidence>
<protein>
    <submittedName>
        <fullName evidence="8">Response regulator transcription factor</fullName>
    </submittedName>
</protein>
<dbReference type="SMART" id="SM00421">
    <property type="entry name" value="HTH_LUXR"/>
    <property type="match status" value="1"/>
</dbReference>
<dbReference type="EMBL" id="CP101989">
    <property type="protein sequence ID" value="UUI65263.1"/>
    <property type="molecule type" value="Genomic_DNA"/>
</dbReference>
<dbReference type="Pfam" id="PF00196">
    <property type="entry name" value="GerE"/>
    <property type="match status" value="1"/>
</dbReference>